<evidence type="ECO:0000256" key="4">
    <source>
        <dbReference type="ARBA" id="ARBA00022692"/>
    </source>
</evidence>
<dbReference type="Gene3D" id="3.30.420.270">
    <property type="match status" value="1"/>
</dbReference>
<organism evidence="8 9">
    <name type="scientific">Puniceicoccus vermicola</name>
    <dbReference type="NCBI Taxonomy" id="388746"/>
    <lineage>
        <taxon>Bacteria</taxon>
        <taxon>Pseudomonadati</taxon>
        <taxon>Verrucomicrobiota</taxon>
        <taxon>Opitutia</taxon>
        <taxon>Puniceicoccales</taxon>
        <taxon>Puniceicoccaceae</taxon>
        <taxon>Puniceicoccus</taxon>
    </lineage>
</organism>
<dbReference type="GO" id="GO:0022857">
    <property type="term" value="F:transmembrane transporter activity"/>
    <property type="evidence" value="ECO:0007669"/>
    <property type="project" value="InterPro"/>
</dbReference>
<dbReference type="GO" id="GO:0015031">
    <property type="term" value="P:protein transport"/>
    <property type="evidence" value="ECO:0007669"/>
    <property type="project" value="UniProtKB-KW"/>
</dbReference>
<evidence type="ECO:0000256" key="7">
    <source>
        <dbReference type="RuleBase" id="RU003879"/>
    </source>
</evidence>
<gene>
    <name evidence="8" type="ORF">H5P30_08755</name>
</gene>
<evidence type="ECO:0000256" key="2">
    <source>
        <dbReference type="ARBA" id="ARBA00005811"/>
    </source>
</evidence>
<evidence type="ECO:0000256" key="5">
    <source>
        <dbReference type="ARBA" id="ARBA00022989"/>
    </source>
</evidence>
<comment type="caution">
    <text evidence="8">The sequence shown here is derived from an EMBL/GenBank/DDBJ whole genome shotgun (WGS) entry which is preliminary data.</text>
</comment>
<dbReference type="EMBL" id="JACHVA010000078">
    <property type="protein sequence ID" value="MBC2601867.1"/>
    <property type="molecule type" value="Genomic_DNA"/>
</dbReference>
<reference evidence="8 9" key="1">
    <citation type="submission" date="2020-07" db="EMBL/GenBank/DDBJ databases">
        <authorList>
            <person name="Feng X."/>
        </authorList>
    </citation>
    <scope>NUCLEOTIDE SEQUENCE [LARGE SCALE GENOMIC DNA]</scope>
    <source>
        <strain evidence="8 9">JCM14086</strain>
    </source>
</reference>
<comment type="subcellular location">
    <subcellularLocation>
        <location evidence="1">Cell membrane</location>
        <topology evidence="1">Single-pass membrane protein</topology>
    </subcellularLocation>
    <subcellularLocation>
        <location evidence="7">Cell membrane</location>
        <topology evidence="7">Single-pass type II membrane protein</topology>
    </subcellularLocation>
</comment>
<evidence type="ECO:0000256" key="6">
    <source>
        <dbReference type="ARBA" id="ARBA00023136"/>
    </source>
</evidence>
<evidence type="ECO:0000313" key="9">
    <source>
        <dbReference type="Proteomes" id="UP000525652"/>
    </source>
</evidence>
<keyword evidence="4 7" id="KW-0812">Transmembrane</keyword>
<keyword evidence="3" id="KW-1003">Cell membrane</keyword>
<keyword evidence="7" id="KW-0813">Transport</keyword>
<accession>A0A7X1E5R3</accession>
<keyword evidence="5" id="KW-1133">Transmembrane helix</keyword>
<evidence type="ECO:0000256" key="3">
    <source>
        <dbReference type="ARBA" id="ARBA00022475"/>
    </source>
</evidence>
<evidence type="ECO:0000313" key="8">
    <source>
        <dbReference type="EMBL" id="MBC2601867.1"/>
    </source>
</evidence>
<proteinExistence type="inferred from homology"/>
<dbReference type="PANTHER" id="PTHR30558:SF3">
    <property type="entry name" value="BIOPOLYMER TRANSPORT PROTEIN EXBD-RELATED"/>
    <property type="match status" value="1"/>
</dbReference>
<sequence length="180" mass="20197">MSTRRPGLLLTTGNSSRVATIRRFRAKRRTDENIEVDLSPLIDCVFLLLIFFLVTTMLKKLEKQIPVELPDYTSALASVAESEVVIYAMDAEGNILKAKGSGVGRDRGIEYEPLESFPADLKRVAEEQGTNIAIRLDTDREVPVQRVIDALDTLSLQGFEKVGVRLRHRGVEDFAMEGYR</sequence>
<evidence type="ECO:0000256" key="1">
    <source>
        <dbReference type="ARBA" id="ARBA00004162"/>
    </source>
</evidence>
<dbReference type="Proteomes" id="UP000525652">
    <property type="component" value="Unassembled WGS sequence"/>
</dbReference>
<keyword evidence="6" id="KW-0472">Membrane</keyword>
<comment type="similarity">
    <text evidence="2 7">Belongs to the ExbD/TolR family.</text>
</comment>
<protein>
    <submittedName>
        <fullName evidence="8">Biopolymer transporter ExbD</fullName>
    </submittedName>
</protein>
<keyword evidence="9" id="KW-1185">Reference proteome</keyword>
<keyword evidence="7" id="KW-0653">Protein transport</keyword>
<dbReference type="AlphaFoldDB" id="A0A7X1E5R3"/>
<dbReference type="Pfam" id="PF02472">
    <property type="entry name" value="ExbD"/>
    <property type="match status" value="1"/>
</dbReference>
<name>A0A7X1E5R3_9BACT</name>
<dbReference type="InterPro" id="IPR003400">
    <property type="entry name" value="ExbD"/>
</dbReference>
<dbReference type="RefSeq" id="WP_185692572.1">
    <property type="nucleotide sequence ID" value="NZ_JACHVA010000078.1"/>
</dbReference>
<dbReference type="PANTHER" id="PTHR30558">
    <property type="entry name" value="EXBD MEMBRANE COMPONENT OF PMF-DRIVEN MACROMOLECULE IMPORT SYSTEM"/>
    <property type="match status" value="1"/>
</dbReference>
<dbReference type="GO" id="GO:0005886">
    <property type="term" value="C:plasma membrane"/>
    <property type="evidence" value="ECO:0007669"/>
    <property type="project" value="UniProtKB-SubCell"/>
</dbReference>